<gene>
    <name evidence="2" type="ORF">BZG00_02035</name>
</gene>
<dbReference type="InterPro" id="IPR001736">
    <property type="entry name" value="PLipase_D/transphosphatidylase"/>
</dbReference>
<dbReference type="CDD" id="cd09111">
    <property type="entry name" value="PLDc_ymdC_like_1"/>
    <property type="match status" value="1"/>
</dbReference>
<dbReference type="GO" id="GO:0032049">
    <property type="term" value="P:cardiolipin biosynthetic process"/>
    <property type="evidence" value="ECO:0007669"/>
    <property type="project" value="UniProtKB-ARBA"/>
</dbReference>
<dbReference type="PANTHER" id="PTHR21248:SF12">
    <property type="entry name" value="CARDIOLIPIN SYNTHASE C"/>
    <property type="match status" value="1"/>
</dbReference>
<dbReference type="GO" id="GO:0030572">
    <property type="term" value="F:phosphatidyltransferase activity"/>
    <property type="evidence" value="ECO:0007669"/>
    <property type="project" value="UniProtKB-ARBA"/>
</dbReference>
<name>A0AB36K297_9GAMM</name>
<sequence>MITVEERMKQLTILIGLLLLLTGCQSIANSDNKLPSHFLGFYSESSLRDYVARPTNIPPDYAGFLPLKTGRDALLARLAMIESASQSLDVQYYIFRSDETSQLIIWRLYEAAERGVRVRVLLDDMQSRDDSSLAYLDAHPNIEVRLFNPHQYRISRVLSWLTDGKRLNRRMHNKSLSADGVFSIVGGRNIGNEYFSYQSSVEFSDFDLMLYGDVVSQTQKQFDDYWNSDYAHPMSDILRSDRSPSREDIEQWRKEANIEHQFTRENYNFHSLALYESLKNHQLPMRWGPIRLMYDKPEKITLNESDMTTGIVELLQGVESDMVLVSPYFVPTDTGTQALINAVKKGKDITILTNSLASNDVFAVHGWYAKYRHALVKGGVHLWEMKSQPFIKQKSQWSVAGSSRASLHAKLMLLDHQKLFVGSMNLDPRSADLNTEMGVVVTHPDYVRQALRELRTGLMVSAYELRLEDEDLIWIDHQTGERFQSDPDVGKMRSMGAWLSGWLPIEGWL</sequence>
<dbReference type="Gene3D" id="3.30.870.10">
    <property type="entry name" value="Endonuclease Chain A"/>
    <property type="match status" value="2"/>
</dbReference>
<dbReference type="Proteomes" id="UP000189021">
    <property type="component" value="Unassembled WGS sequence"/>
</dbReference>
<feature type="domain" description="PLD phosphodiesterase" evidence="1">
    <location>
        <begin position="403"/>
        <end position="430"/>
    </location>
</feature>
<evidence type="ECO:0000313" key="2">
    <source>
        <dbReference type="EMBL" id="OOE41813.1"/>
    </source>
</evidence>
<dbReference type="AlphaFoldDB" id="A0AB36K297"/>
<dbReference type="CDD" id="cd09113">
    <property type="entry name" value="PLDc_ymdC_like_2"/>
    <property type="match status" value="1"/>
</dbReference>
<feature type="domain" description="PLD phosphodiesterase" evidence="1">
    <location>
        <begin position="167"/>
        <end position="194"/>
    </location>
</feature>
<accession>A0AB36K297</accession>
<keyword evidence="3" id="KW-1185">Reference proteome</keyword>
<evidence type="ECO:0000313" key="3">
    <source>
        <dbReference type="Proteomes" id="UP000189021"/>
    </source>
</evidence>
<dbReference type="EMBL" id="MUEK01000001">
    <property type="protein sequence ID" value="OOE41813.1"/>
    <property type="molecule type" value="Genomic_DNA"/>
</dbReference>
<dbReference type="SUPFAM" id="SSF56024">
    <property type="entry name" value="Phospholipase D/nuclease"/>
    <property type="match status" value="2"/>
</dbReference>
<dbReference type="PROSITE" id="PS51257">
    <property type="entry name" value="PROKAR_LIPOPROTEIN"/>
    <property type="match status" value="1"/>
</dbReference>
<proteinExistence type="predicted"/>
<organism evidence="2 3">
    <name type="scientific">Salinivibrio kushneri</name>
    <dbReference type="NCBI Taxonomy" id="1908198"/>
    <lineage>
        <taxon>Bacteria</taxon>
        <taxon>Pseudomonadati</taxon>
        <taxon>Pseudomonadota</taxon>
        <taxon>Gammaproteobacteria</taxon>
        <taxon>Vibrionales</taxon>
        <taxon>Vibrionaceae</taxon>
        <taxon>Salinivibrio</taxon>
    </lineage>
</organism>
<dbReference type="SMART" id="SM00155">
    <property type="entry name" value="PLDc"/>
    <property type="match status" value="2"/>
</dbReference>
<dbReference type="Pfam" id="PF13091">
    <property type="entry name" value="PLDc_2"/>
    <property type="match status" value="2"/>
</dbReference>
<comment type="caution">
    <text evidence="2">The sequence shown here is derived from an EMBL/GenBank/DDBJ whole genome shotgun (WGS) entry which is preliminary data.</text>
</comment>
<evidence type="ECO:0000259" key="1">
    <source>
        <dbReference type="PROSITE" id="PS50035"/>
    </source>
</evidence>
<dbReference type="PROSITE" id="PS50035">
    <property type="entry name" value="PLD"/>
    <property type="match status" value="2"/>
</dbReference>
<dbReference type="PANTHER" id="PTHR21248">
    <property type="entry name" value="CARDIOLIPIN SYNTHASE"/>
    <property type="match status" value="1"/>
</dbReference>
<dbReference type="InterPro" id="IPR025202">
    <property type="entry name" value="PLD-like_dom"/>
</dbReference>
<protein>
    <submittedName>
        <fullName evidence="2">Phospholipase D family protein</fullName>
    </submittedName>
</protein>
<reference evidence="2 3" key="1">
    <citation type="journal article" date="2017" name="Genome Announc.">
        <title>Draft Genome Sequences of Salinivibrio proteolyticus, Salinivibrio sharmensis, Salinivibrio siamensis, Salinivibrio costicola subsp. alcaliphilus, Salinivibrio costicola subsp. vallismortis, and 29 New Isolates Belonging to the Genus Salinivibrio.</title>
        <authorList>
            <person name="Lopez-Hermoso C."/>
            <person name="de la Haba R.R."/>
            <person name="Sanchez-Porro C."/>
            <person name="Bayliss S.C."/>
            <person name="Feil E.J."/>
            <person name="Ventosa A."/>
        </authorList>
    </citation>
    <scope>NUCLEOTIDE SEQUENCE [LARGE SCALE GENOMIC DNA]</scope>
    <source>
        <strain evidence="2 3">AL184</strain>
    </source>
</reference>